<evidence type="ECO:0000313" key="1">
    <source>
        <dbReference type="EMBL" id="DAD97839.1"/>
    </source>
</evidence>
<sequence length="104" mass="12519">MEVLKDISQLTKGCGVTFIKNDNFHFYEYLMVHPNRDTYFLFIDNWTQDVVRIHVSELLNGDYYIGKFDTVFVNKKMIEFYKRMIQCHENRIKENLKKNSNGNI</sequence>
<dbReference type="EMBL" id="BK015248">
    <property type="protein sequence ID" value="DAD97839.1"/>
    <property type="molecule type" value="Genomic_DNA"/>
</dbReference>
<accession>A0A8S5NTZ1</accession>
<organism evidence="1">
    <name type="scientific">Myoviridae sp. ctkmZ20</name>
    <dbReference type="NCBI Taxonomy" id="2825166"/>
    <lineage>
        <taxon>Viruses</taxon>
        <taxon>Duplodnaviria</taxon>
        <taxon>Heunggongvirae</taxon>
        <taxon>Uroviricota</taxon>
        <taxon>Caudoviricetes</taxon>
    </lineage>
</organism>
<name>A0A8S5NTZ1_9CAUD</name>
<proteinExistence type="predicted"/>
<reference evidence="1" key="1">
    <citation type="journal article" date="2021" name="Proc. Natl. Acad. Sci. U.S.A.">
        <title>A Catalog of Tens of Thousands of Viruses from Human Metagenomes Reveals Hidden Associations with Chronic Diseases.</title>
        <authorList>
            <person name="Tisza M.J."/>
            <person name="Buck C.B."/>
        </authorList>
    </citation>
    <scope>NUCLEOTIDE SEQUENCE</scope>
    <source>
        <strain evidence="1">CtkmZ20</strain>
    </source>
</reference>
<protein>
    <submittedName>
        <fullName evidence="1">Uncharacterized protein</fullName>
    </submittedName>
</protein>